<protein>
    <submittedName>
        <fullName evidence="3">Nucleotidyltransferase</fullName>
    </submittedName>
</protein>
<evidence type="ECO:0000313" key="3">
    <source>
        <dbReference type="EMBL" id="KTD55532.1"/>
    </source>
</evidence>
<proteinExistence type="predicted"/>
<evidence type="ECO:0000259" key="2">
    <source>
        <dbReference type="Pfam" id="PF20866"/>
    </source>
</evidence>
<dbReference type="GO" id="GO:0016740">
    <property type="term" value="F:transferase activity"/>
    <property type="evidence" value="ECO:0007669"/>
    <property type="project" value="UniProtKB-KW"/>
</dbReference>
<dbReference type="Pfam" id="PF20866">
    <property type="entry name" value="MdcG_N"/>
    <property type="match status" value="1"/>
</dbReference>
<dbReference type="RefSeq" id="WP_237762158.1">
    <property type="nucleotide sequence ID" value="NZ_CAAAIH010000023.1"/>
</dbReference>
<reference evidence="3 4" key="1">
    <citation type="submission" date="2015-11" db="EMBL/GenBank/DDBJ databases">
        <title>Genomic analysis of 38 Legionella species identifies large and diverse effector repertoires.</title>
        <authorList>
            <person name="Burstein D."/>
            <person name="Amaro F."/>
            <person name="Zusman T."/>
            <person name="Lifshitz Z."/>
            <person name="Cohen O."/>
            <person name="Gilbert J.A."/>
            <person name="Pupko T."/>
            <person name="Shuman H.A."/>
            <person name="Segal G."/>
        </authorList>
    </citation>
    <scope>NUCLEOTIDE SEQUENCE [LARGE SCALE GENOMIC DNA]</scope>
    <source>
        <strain evidence="3 4">SC-63-C7</strain>
    </source>
</reference>
<sequence>MMLQRHHLIYLDPCADFFLVSCHEEKELIKEQVSVWLAKGLPCIYAKQVPDDELISLGLPLWYTNKKHRVGLRVVPLAIQKQSPPPQLIEMQDFFLRYYGIDDLDRVIGLHGISDVAVYGSFLSQYLSGYDFVTKDSDLDLLINYHEYSLNHLQNLVDALTQKFKRIIDGEIRFSGLGDIPIKELLNTSTKKVLCKGKDKVILLSRTELYEHYSLL</sequence>
<dbReference type="Proteomes" id="UP000054703">
    <property type="component" value="Unassembled WGS sequence"/>
</dbReference>
<organism evidence="3 4">
    <name type="scientific">Legionella santicrucis</name>
    <dbReference type="NCBI Taxonomy" id="45074"/>
    <lineage>
        <taxon>Bacteria</taxon>
        <taxon>Pseudomonadati</taxon>
        <taxon>Pseudomonadota</taxon>
        <taxon>Gammaproteobacteria</taxon>
        <taxon>Legionellales</taxon>
        <taxon>Legionellaceae</taxon>
        <taxon>Legionella</taxon>
    </lineage>
</organism>
<comment type="caution">
    <text evidence="3">The sequence shown here is derived from an EMBL/GenBank/DDBJ whole genome shotgun (WGS) entry which is preliminary data.</text>
</comment>
<keyword evidence="3" id="KW-0808">Transferase</keyword>
<dbReference type="PATRIC" id="fig|45074.5.peg.3320"/>
<name>A0A0W0YF31_9GAMM</name>
<dbReference type="EMBL" id="LNYU01000085">
    <property type="protein sequence ID" value="KTD55532.1"/>
    <property type="molecule type" value="Genomic_DNA"/>
</dbReference>
<feature type="domain" description="Phosphoribosyl-dephospho-CoA transferase MdcG N-terminal" evidence="2">
    <location>
        <begin position="4"/>
        <end position="85"/>
    </location>
</feature>
<dbReference type="InterPro" id="IPR049180">
    <property type="entry name" value="MdcG_C"/>
</dbReference>
<evidence type="ECO:0000313" key="4">
    <source>
        <dbReference type="Proteomes" id="UP000054703"/>
    </source>
</evidence>
<dbReference type="Pfam" id="PF10620">
    <property type="entry name" value="MdcG"/>
    <property type="match status" value="1"/>
</dbReference>
<accession>A0A0W0YF31</accession>
<dbReference type="InterPro" id="IPR048903">
    <property type="entry name" value="MdcG_N"/>
</dbReference>
<dbReference type="STRING" id="45074.Lsan_3084"/>
<feature type="domain" description="Phosphoribosyl-dephospho-CoA transferase MdcG C-terminal" evidence="1">
    <location>
        <begin position="115"/>
        <end position="206"/>
    </location>
</feature>
<evidence type="ECO:0000259" key="1">
    <source>
        <dbReference type="Pfam" id="PF10620"/>
    </source>
</evidence>
<keyword evidence="4" id="KW-1185">Reference proteome</keyword>
<dbReference type="AlphaFoldDB" id="A0A0W0YF31"/>
<gene>
    <name evidence="3" type="primary">mdcG</name>
    <name evidence="3" type="ORF">Lsan_3084</name>
</gene>